<dbReference type="InterPro" id="IPR011701">
    <property type="entry name" value="MFS"/>
</dbReference>
<evidence type="ECO:0000259" key="8">
    <source>
        <dbReference type="PROSITE" id="PS50850"/>
    </source>
</evidence>
<dbReference type="OrthoDB" id="413079at2759"/>
<dbReference type="PROSITE" id="PS50850">
    <property type="entry name" value="MFS"/>
    <property type="match status" value="1"/>
</dbReference>
<feature type="transmembrane region" description="Helical" evidence="7">
    <location>
        <begin position="268"/>
        <end position="290"/>
    </location>
</feature>
<dbReference type="InterPro" id="IPR051788">
    <property type="entry name" value="MFS_Transporter"/>
</dbReference>
<evidence type="ECO:0000256" key="6">
    <source>
        <dbReference type="ARBA" id="ARBA00023136"/>
    </source>
</evidence>
<feature type="transmembrane region" description="Helical" evidence="7">
    <location>
        <begin position="354"/>
        <end position="374"/>
    </location>
</feature>
<feature type="transmembrane region" description="Helical" evidence="7">
    <location>
        <begin position="185"/>
        <end position="205"/>
    </location>
</feature>
<dbReference type="OMA" id="KVTWICA"/>
<dbReference type="PANTHER" id="PTHR23514:SF3">
    <property type="entry name" value="BYPASS OF STOP CODON PROTEIN 6"/>
    <property type="match status" value="1"/>
</dbReference>
<feature type="transmembrane region" description="Helical" evidence="7">
    <location>
        <begin position="148"/>
        <end position="165"/>
    </location>
</feature>
<dbReference type="GO" id="GO:0016020">
    <property type="term" value="C:membrane"/>
    <property type="evidence" value="ECO:0007669"/>
    <property type="project" value="TreeGrafter"/>
</dbReference>
<evidence type="ECO:0000256" key="7">
    <source>
        <dbReference type="SAM" id="Phobius"/>
    </source>
</evidence>
<keyword evidence="6 7" id="KW-0472">Membrane</keyword>
<feature type="transmembrane region" description="Helical" evidence="7">
    <location>
        <begin position="331"/>
        <end position="348"/>
    </location>
</feature>
<dbReference type="GO" id="GO:0022857">
    <property type="term" value="F:transmembrane transporter activity"/>
    <property type="evidence" value="ECO:0007669"/>
    <property type="project" value="InterPro"/>
</dbReference>
<comment type="similarity">
    <text evidence="2">Belongs to the major facilitator superfamily.</text>
</comment>
<dbReference type="InterPro" id="IPR020846">
    <property type="entry name" value="MFS_dom"/>
</dbReference>
<comment type="caution">
    <text evidence="9">The sequence shown here is derived from an EMBL/GenBank/DDBJ whole genome shotgun (WGS) entry which is preliminary data.</text>
</comment>
<name>A0A5M3MUE7_CONPW</name>
<dbReference type="FunFam" id="1.20.1250.20:FF:000286">
    <property type="entry name" value="MFS efflux transporter"/>
    <property type="match status" value="1"/>
</dbReference>
<gene>
    <name evidence="9" type="ORF">CONPUDRAFT_136006</name>
</gene>
<evidence type="ECO:0000256" key="1">
    <source>
        <dbReference type="ARBA" id="ARBA00004127"/>
    </source>
</evidence>
<dbReference type="Gene3D" id="1.20.1250.20">
    <property type="entry name" value="MFS general substrate transporter like domains"/>
    <property type="match status" value="2"/>
</dbReference>
<dbReference type="PANTHER" id="PTHR23514">
    <property type="entry name" value="BYPASS OF STOP CODON PROTEIN 6"/>
    <property type="match status" value="1"/>
</dbReference>
<dbReference type="GO" id="GO:0012505">
    <property type="term" value="C:endomembrane system"/>
    <property type="evidence" value="ECO:0007669"/>
    <property type="project" value="UniProtKB-SubCell"/>
</dbReference>
<dbReference type="RefSeq" id="XP_007766708.1">
    <property type="nucleotide sequence ID" value="XM_007768518.1"/>
</dbReference>
<keyword evidence="5 7" id="KW-1133">Transmembrane helix</keyword>
<organism evidence="9 10">
    <name type="scientific">Coniophora puteana (strain RWD-64-598)</name>
    <name type="common">Brown rot fungus</name>
    <dbReference type="NCBI Taxonomy" id="741705"/>
    <lineage>
        <taxon>Eukaryota</taxon>
        <taxon>Fungi</taxon>
        <taxon>Dikarya</taxon>
        <taxon>Basidiomycota</taxon>
        <taxon>Agaricomycotina</taxon>
        <taxon>Agaricomycetes</taxon>
        <taxon>Agaricomycetidae</taxon>
        <taxon>Boletales</taxon>
        <taxon>Coniophorineae</taxon>
        <taxon>Coniophoraceae</taxon>
        <taxon>Coniophora</taxon>
    </lineage>
</organism>
<evidence type="ECO:0000256" key="3">
    <source>
        <dbReference type="ARBA" id="ARBA00022448"/>
    </source>
</evidence>
<evidence type="ECO:0000313" key="10">
    <source>
        <dbReference type="Proteomes" id="UP000053558"/>
    </source>
</evidence>
<dbReference type="InterPro" id="IPR036259">
    <property type="entry name" value="MFS_trans_sf"/>
</dbReference>
<keyword evidence="3" id="KW-0813">Transport</keyword>
<feature type="transmembrane region" description="Helical" evidence="7">
    <location>
        <begin position="421"/>
        <end position="440"/>
    </location>
</feature>
<dbReference type="EMBL" id="JH711576">
    <property type="protein sequence ID" value="EIW82726.1"/>
    <property type="molecule type" value="Genomic_DNA"/>
</dbReference>
<dbReference type="KEGG" id="cput:CONPUDRAFT_136006"/>
<reference evidence="10" key="1">
    <citation type="journal article" date="2012" name="Science">
        <title>The Paleozoic origin of enzymatic lignin decomposition reconstructed from 31 fungal genomes.</title>
        <authorList>
            <person name="Floudas D."/>
            <person name="Binder M."/>
            <person name="Riley R."/>
            <person name="Barry K."/>
            <person name="Blanchette R.A."/>
            <person name="Henrissat B."/>
            <person name="Martinez A.T."/>
            <person name="Otillar R."/>
            <person name="Spatafora J.W."/>
            <person name="Yadav J.S."/>
            <person name="Aerts A."/>
            <person name="Benoit I."/>
            <person name="Boyd A."/>
            <person name="Carlson A."/>
            <person name="Copeland A."/>
            <person name="Coutinho P.M."/>
            <person name="de Vries R.P."/>
            <person name="Ferreira P."/>
            <person name="Findley K."/>
            <person name="Foster B."/>
            <person name="Gaskell J."/>
            <person name="Glotzer D."/>
            <person name="Gorecki P."/>
            <person name="Heitman J."/>
            <person name="Hesse C."/>
            <person name="Hori C."/>
            <person name="Igarashi K."/>
            <person name="Jurgens J.A."/>
            <person name="Kallen N."/>
            <person name="Kersten P."/>
            <person name="Kohler A."/>
            <person name="Kuees U."/>
            <person name="Kumar T.K.A."/>
            <person name="Kuo A."/>
            <person name="LaButti K."/>
            <person name="Larrondo L.F."/>
            <person name="Lindquist E."/>
            <person name="Ling A."/>
            <person name="Lombard V."/>
            <person name="Lucas S."/>
            <person name="Lundell T."/>
            <person name="Martin R."/>
            <person name="McLaughlin D.J."/>
            <person name="Morgenstern I."/>
            <person name="Morin E."/>
            <person name="Murat C."/>
            <person name="Nagy L.G."/>
            <person name="Nolan M."/>
            <person name="Ohm R.A."/>
            <person name="Patyshakuliyeva A."/>
            <person name="Rokas A."/>
            <person name="Ruiz-Duenas F.J."/>
            <person name="Sabat G."/>
            <person name="Salamov A."/>
            <person name="Samejima M."/>
            <person name="Schmutz J."/>
            <person name="Slot J.C."/>
            <person name="St John F."/>
            <person name="Stenlid J."/>
            <person name="Sun H."/>
            <person name="Sun S."/>
            <person name="Syed K."/>
            <person name="Tsang A."/>
            <person name="Wiebenga A."/>
            <person name="Young D."/>
            <person name="Pisabarro A."/>
            <person name="Eastwood D.C."/>
            <person name="Martin F."/>
            <person name="Cullen D."/>
            <person name="Grigoriev I.V."/>
            <person name="Hibbett D.S."/>
        </authorList>
    </citation>
    <scope>NUCLEOTIDE SEQUENCE [LARGE SCALE GENOMIC DNA]</scope>
    <source>
        <strain evidence="10">RWD-64-598 SS2</strain>
    </source>
</reference>
<feature type="transmembrane region" description="Helical" evidence="7">
    <location>
        <begin position="386"/>
        <end position="409"/>
    </location>
</feature>
<dbReference type="SUPFAM" id="SSF103473">
    <property type="entry name" value="MFS general substrate transporter"/>
    <property type="match status" value="1"/>
</dbReference>
<feature type="domain" description="Major facilitator superfamily (MFS) profile" evidence="8">
    <location>
        <begin position="62"/>
        <end position="446"/>
    </location>
</feature>
<accession>A0A5M3MUE7</accession>
<evidence type="ECO:0000256" key="2">
    <source>
        <dbReference type="ARBA" id="ARBA00008335"/>
    </source>
</evidence>
<evidence type="ECO:0000313" key="9">
    <source>
        <dbReference type="EMBL" id="EIW82726.1"/>
    </source>
</evidence>
<evidence type="ECO:0000256" key="4">
    <source>
        <dbReference type="ARBA" id="ARBA00022692"/>
    </source>
</evidence>
<feature type="transmembrane region" description="Helical" evidence="7">
    <location>
        <begin position="302"/>
        <end position="324"/>
    </location>
</feature>
<protein>
    <submittedName>
        <fullName evidence="9">MFS general substrate transporter</fullName>
    </submittedName>
</protein>
<keyword evidence="10" id="KW-1185">Reference proteome</keyword>
<dbReference type="AlphaFoldDB" id="A0A5M3MUE7"/>
<evidence type="ECO:0000256" key="5">
    <source>
        <dbReference type="ARBA" id="ARBA00022989"/>
    </source>
</evidence>
<keyword evidence="4 7" id="KW-0812">Transmembrane</keyword>
<dbReference type="GeneID" id="19200840"/>
<sequence>MATRTTTIATALPPAEEIELSAIRAVGKRDSDSVSRISVSAMEAPPGGEADSKRSKARLYLQLATLYWTMFLLGWNDGTQGPLLPRIQSDYRVGFIPVSLLFVFQCLGSFIGAMMNVTLAHRIGFGKMMAAASLAQLLAYSLQAAMVPFPAFIFAACVNGIGMAIQDGQANGFVASLENNSIMGYLHAAYGAGAFAAPLVATQFSQLPRWSLFYLISLGISVANTLLLSYTFRFKSLESCLADVGRESGEQDTTETAHFKQIMKNKTVHLLGIFILLYVGVEVTLGGWIVTFMIDVRGGGSSAGYVSSGFWGGLMVGRVILLWLNKKLGEYRALLLYSFVAIGLQLVVWLVPSLIAGAVAVSFIGVLLGPTYPLAMNHAGRVLPRWILTGSIGWIGAVGTAGAAFFPFLTGILASKEGIKVLQPLVVGMISAMAIVWAIIPRGRQRPE</sequence>
<feature type="transmembrane region" description="Helical" evidence="7">
    <location>
        <begin position="95"/>
        <end position="117"/>
    </location>
</feature>
<dbReference type="Proteomes" id="UP000053558">
    <property type="component" value="Unassembled WGS sequence"/>
</dbReference>
<proteinExistence type="inferred from homology"/>
<comment type="subcellular location">
    <subcellularLocation>
        <location evidence="1">Endomembrane system</location>
        <topology evidence="1">Multi-pass membrane protein</topology>
    </subcellularLocation>
</comment>
<dbReference type="Pfam" id="PF07690">
    <property type="entry name" value="MFS_1"/>
    <property type="match status" value="1"/>
</dbReference>
<feature type="transmembrane region" description="Helical" evidence="7">
    <location>
        <begin position="211"/>
        <end position="232"/>
    </location>
</feature>